<evidence type="ECO:0000313" key="2">
    <source>
        <dbReference type="Proteomes" id="UP001383192"/>
    </source>
</evidence>
<proteinExistence type="predicted"/>
<accession>A0AAW0BP83</accession>
<protein>
    <submittedName>
        <fullName evidence="1">Uncharacterized protein</fullName>
    </submittedName>
</protein>
<sequence length="198" mass="21141">MAHVQTAEEKELIAKWNAGDYSAEGWVNNTEGLTEEALNGLALFNTRKYFGTDNLDETELPAVSDTDVAALLKNFLAEASGDARMGVTTGRVNNVPAVIAEVFHNFAPGFGRFRVVFERQGSAGNASINGRVRWTTGSAVSGTYGPAVLQNDPPGPQRQVVLSATTTSVPPSPRLQFSGPSGTLTFTTTFRANGRYQA</sequence>
<organism evidence="1 2">
    <name type="scientific">Paramarasmius palmivorus</name>
    <dbReference type="NCBI Taxonomy" id="297713"/>
    <lineage>
        <taxon>Eukaryota</taxon>
        <taxon>Fungi</taxon>
        <taxon>Dikarya</taxon>
        <taxon>Basidiomycota</taxon>
        <taxon>Agaricomycotina</taxon>
        <taxon>Agaricomycetes</taxon>
        <taxon>Agaricomycetidae</taxon>
        <taxon>Agaricales</taxon>
        <taxon>Marasmiineae</taxon>
        <taxon>Marasmiaceae</taxon>
        <taxon>Paramarasmius</taxon>
    </lineage>
</organism>
<comment type="caution">
    <text evidence="1">The sequence shown here is derived from an EMBL/GenBank/DDBJ whole genome shotgun (WGS) entry which is preliminary data.</text>
</comment>
<name>A0AAW0BP83_9AGAR</name>
<evidence type="ECO:0000313" key="1">
    <source>
        <dbReference type="EMBL" id="KAK7029015.1"/>
    </source>
</evidence>
<keyword evidence="2" id="KW-1185">Reference proteome</keyword>
<dbReference type="EMBL" id="JAYKXP010000085">
    <property type="protein sequence ID" value="KAK7029015.1"/>
    <property type="molecule type" value="Genomic_DNA"/>
</dbReference>
<gene>
    <name evidence="1" type="ORF">VNI00_014725</name>
</gene>
<dbReference type="Proteomes" id="UP001383192">
    <property type="component" value="Unassembled WGS sequence"/>
</dbReference>
<reference evidence="1 2" key="1">
    <citation type="submission" date="2024-01" db="EMBL/GenBank/DDBJ databases">
        <title>A draft genome for a cacao thread blight-causing isolate of Paramarasmius palmivorus.</title>
        <authorList>
            <person name="Baruah I.K."/>
            <person name="Bukari Y."/>
            <person name="Amoako-Attah I."/>
            <person name="Meinhardt L.W."/>
            <person name="Bailey B.A."/>
            <person name="Cohen S.P."/>
        </authorList>
    </citation>
    <scope>NUCLEOTIDE SEQUENCE [LARGE SCALE GENOMIC DNA]</scope>
    <source>
        <strain evidence="1 2">GH-12</strain>
    </source>
</reference>
<dbReference type="AlphaFoldDB" id="A0AAW0BP83"/>